<accession>A0A1E5KXU4</accession>
<dbReference type="InterPro" id="IPR049982">
    <property type="entry name" value="EF0163-like"/>
</dbReference>
<proteinExistence type="predicted"/>
<comment type="caution">
    <text evidence="1">The sequence shown here is derived from an EMBL/GenBank/DDBJ whole genome shotgun (WGS) entry which is preliminary data.</text>
</comment>
<evidence type="ECO:0008006" key="3">
    <source>
        <dbReference type="Google" id="ProtNLM"/>
    </source>
</evidence>
<name>A0A1E5KXU4_9ENTE</name>
<dbReference type="Proteomes" id="UP000095256">
    <property type="component" value="Unassembled WGS sequence"/>
</dbReference>
<evidence type="ECO:0000313" key="2">
    <source>
        <dbReference type="Proteomes" id="UP000095256"/>
    </source>
</evidence>
<dbReference type="STRING" id="762845.BCR26_13390"/>
<reference evidence="1 2" key="1">
    <citation type="submission" date="2016-09" db="EMBL/GenBank/DDBJ databases">
        <authorList>
            <person name="Capua I."/>
            <person name="De Benedictis P."/>
            <person name="Joannis T."/>
            <person name="Lombin L.H."/>
            <person name="Cattoli G."/>
        </authorList>
    </citation>
    <scope>NUCLEOTIDE SEQUENCE [LARGE SCALE GENOMIC DNA]</scope>
    <source>
        <strain evidence="1 2">LMG 25899</strain>
    </source>
</reference>
<protein>
    <recommendedName>
        <fullName evidence="3">Lipoprotein</fullName>
    </recommendedName>
</protein>
<organism evidence="1 2">
    <name type="scientific">Enterococcus rivorum</name>
    <dbReference type="NCBI Taxonomy" id="762845"/>
    <lineage>
        <taxon>Bacteria</taxon>
        <taxon>Bacillati</taxon>
        <taxon>Bacillota</taxon>
        <taxon>Bacilli</taxon>
        <taxon>Lactobacillales</taxon>
        <taxon>Enterococcaceae</taxon>
        <taxon>Enterococcus</taxon>
    </lineage>
</organism>
<dbReference type="EMBL" id="MIEK01000022">
    <property type="protein sequence ID" value="OEH82499.1"/>
    <property type="molecule type" value="Genomic_DNA"/>
</dbReference>
<dbReference type="AlphaFoldDB" id="A0A1E5KXU4"/>
<gene>
    <name evidence="1" type="ORF">BCR26_13390</name>
</gene>
<dbReference type="PROSITE" id="PS51257">
    <property type="entry name" value="PROKAR_LIPOPROTEIN"/>
    <property type="match status" value="1"/>
</dbReference>
<keyword evidence="2" id="KW-1185">Reference proteome</keyword>
<sequence>MKLLSLSVLLLSISACKKQEESTKSSDSENKIIMQRVEDKEIKQDNSKIEFSTSSKERTIQTDKKMLEKVGNTFANFSTLNNRNDELKKYMTEECIKNNAIDSKTDVKFASTGYIEGIYELMSDKEEKYAIYLKCKQNGFDTNVLLFVKVKDNKISEMTYNTVKQEY</sequence>
<dbReference type="RefSeq" id="WP_069698574.1">
    <property type="nucleotide sequence ID" value="NZ_JBHUJY010000001.1"/>
</dbReference>
<evidence type="ECO:0000313" key="1">
    <source>
        <dbReference type="EMBL" id="OEH82499.1"/>
    </source>
</evidence>
<dbReference type="OrthoDB" id="2194206at2"/>
<dbReference type="NCBIfam" id="NF042930">
    <property type="entry name" value="EF0163_fam"/>
    <property type="match status" value="1"/>
</dbReference>